<evidence type="ECO:0000256" key="5">
    <source>
        <dbReference type="ARBA" id="ARBA00022989"/>
    </source>
</evidence>
<dbReference type="PANTHER" id="PTHR42751">
    <property type="entry name" value="SODIUM/HYDROGEN EXCHANGER FAMILY/TRKA DOMAIN PROTEIN"/>
    <property type="match status" value="1"/>
</dbReference>
<sequence>MESQIGQILQDFAVIMIVASAMTLAFYKLKQPMVIGFIVAGIIIGPHTPPFSLIHNLEVLNLFAEMGVILLLFTVGMEFPIQKLKEVGRKAIVIASSEAFGTLAIGFIVAQSLGLGFYDSLFVALAISVTSTVIIMRVLGELKMMKDESATLILGTTIIEDILIISLLAIFQSTGASGEFSLNEIIISVGITIGFIAGVLVVGSKIIPKLIDIVARTNQHDVLIVAAVGLAFTLAFVSFQLGISVAAGAFFAGVLVAESRSHAVTSVLANPVKDIFAALFFVSVGALMDFSLIPQFIVPALILIGVSIGAKFMTVYLAARLQKLSNLTSTRAALGCSSSGGEIALVVAKGGIDVGAANPIILPMIGTMTIITTFIAPYVIKLGWKFTERFAKQHDKMNEKLQHKQEKKSTDVDDGSNTSL</sequence>
<evidence type="ECO:0000259" key="9">
    <source>
        <dbReference type="Pfam" id="PF00999"/>
    </source>
</evidence>
<dbReference type="Pfam" id="PF00999">
    <property type="entry name" value="Na_H_Exchanger"/>
    <property type="match status" value="1"/>
</dbReference>
<accession>A0A484ICU5</accession>
<evidence type="ECO:0000256" key="4">
    <source>
        <dbReference type="ARBA" id="ARBA00022692"/>
    </source>
</evidence>
<feature type="domain" description="Cation/H+ exchanger transmembrane" evidence="9">
    <location>
        <begin position="17"/>
        <end position="381"/>
    </location>
</feature>
<feature type="transmembrane region" description="Helical" evidence="8">
    <location>
        <begin position="59"/>
        <end position="79"/>
    </location>
</feature>
<feature type="transmembrane region" description="Helical" evidence="8">
    <location>
        <begin position="360"/>
        <end position="380"/>
    </location>
</feature>
<keyword evidence="3" id="KW-0813">Transport</keyword>
<dbReference type="GO" id="GO:0016020">
    <property type="term" value="C:membrane"/>
    <property type="evidence" value="ECO:0007669"/>
    <property type="project" value="UniProtKB-SubCell"/>
</dbReference>
<feature type="transmembrane region" description="Helical" evidence="8">
    <location>
        <begin position="185"/>
        <end position="202"/>
    </location>
</feature>
<dbReference type="AlphaFoldDB" id="A0A484ICU5"/>
<feature type="transmembrane region" description="Helical" evidence="8">
    <location>
        <begin position="91"/>
        <end position="109"/>
    </location>
</feature>
<evidence type="ECO:0000256" key="6">
    <source>
        <dbReference type="ARBA" id="ARBA00023136"/>
    </source>
</evidence>
<evidence type="ECO:0000256" key="3">
    <source>
        <dbReference type="ARBA" id="ARBA00022448"/>
    </source>
</evidence>
<evidence type="ECO:0000313" key="11">
    <source>
        <dbReference type="Proteomes" id="UP000294299"/>
    </source>
</evidence>
<evidence type="ECO:0000256" key="7">
    <source>
        <dbReference type="SAM" id="MobiDB-lite"/>
    </source>
</evidence>
<dbReference type="GO" id="GO:0015297">
    <property type="term" value="F:antiporter activity"/>
    <property type="evidence" value="ECO:0007669"/>
    <property type="project" value="InterPro"/>
</dbReference>
<dbReference type="GO" id="GO:1902600">
    <property type="term" value="P:proton transmembrane transport"/>
    <property type="evidence" value="ECO:0007669"/>
    <property type="project" value="InterPro"/>
</dbReference>
<feature type="transmembrane region" description="Helical" evidence="8">
    <location>
        <begin position="34"/>
        <end position="53"/>
    </location>
</feature>
<feature type="region of interest" description="Disordered" evidence="7">
    <location>
        <begin position="397"/>
        <end position="420"/>
    </location>
</feature>
<keyword evidence="5 8" id="KW-1133">Transmembrane helix</keyword>
<proteinExistence type="inferred from homology"/>
<keyword evidence="6 8" id="KW-0472">Membrane</keyword>
<evidence type="ECO:0000256" key="2">
    <source>
        <dbReference type="ARBA" id="ARBA00005551"/>
    </source>
</evidence>
<dbReference type="Proteomes" id="UP000294299">
    <property type="component" value="Chromosome NFRAN"/>
</dbReference>
<organism evidence="10 11">
    <name type="scientific">Candidatus Nitrosocosmicus franklandianus</name>
    <dbReference type="NCBI Taxonomy" id="1798806"/>
    <lineage>
        <taxon>Archaea</taxon>
        <taxon>Nitrososphaerota</taxon>
        <taxon>Nitrososphaeria</taxon>
        <taxon>Nitrososphaerales</taxon>
        <taxon>Nitrososphaeraceae</taxon>
        <taxon>Candidatus Nitrosocosmicus</taxon>
    </lineage>
</organism>
<dbReference type="EMBL" id="LR216287">
    <property type="protein sequence ID" value="VFJ15166.1"/>
    <property type="molecule type" value="Genomic_DNA"/>
</dbReference>
<protein>
    <submittedName>
        <fullName evidence="10">Inner membrane protein YbaL</fullName>
    </submittedName>
</protein>
<feature type="transmembrane region" description="Helical" evidence="8">
    <location>
        <begin position="121"/>
        <end position="140"/>
    </location>
</feature>
<dbReference type="RefSeq" id="WP_232038013.1">
    <property type="nucleotide sequence ID" value="NZ_LR216287.1"/>
</dbReference>
<name>A0A484ICU5_9ARCH</name>
<dbReference type="KEGG" id="nfn:NFRAN_2843"/>
<feature type="transmembrane region" description="Helical" evidence="8">
    <location>
        <begin position="152"/>
        <end position="173"/>
    </location>
</feature>
<comment type="subcellular location">
    <subcellularLocation>
        <location evidence="1">Membrane</location>
        <topology evidence="1">Multi-pass membrane protein</topology>
    </subcellularLocation>
</comment>
<dbReference type="Gene3D" id="1.20.1530.20">
    <property type="match status" value="1"/>
</dbReference>
<feature type="transmembrane region" description="Helical" evidence="8">
    <location>
        <begin position="222"/>
        <end position="255"/>
    </location>
</feature>
<dbReference type="InterPro" id="IPR038770">
    <property type="entry name" value="Na+/solute_symporter_sf"/>
</dbReference>
<dbReference type="PANTHER" id="PTHR42751:SF3">
    <property type="entry name" value="SODIUM_GLUTAMATE SYMPORTER"/>
    <property type="match status" value="1"/>
</dbReference>
<evidence type="ECO:0000256" key="1">
    <source>
        <dbReference type="ARBA" id="ARBA00004141"/>
    </source>
</evidence>
<comment type="similarity">
    <text evidence="2">Belongs to the monovalent cation:proton antiporter 2 (CPA2) transporter (TC 2.A.37) family.</text>
</comment>
<feature type="transmembrane region" description="Helical" evidence="8">
    <location>
        <begin position="300"/>
        <end position="319"/>
    </location>
</feature>
<dbReference type="GeneID" id="39421969"/>
<dbReference type="InterPro" id="IPR006153">
    <property type="entry name" value="Cation/H_exchanger_TM"/>
</dbReference>
<reference evidence="10 11" key="1">
    <citation type="submission" date="2019-02" db="EMBL/GenBank/DDBJ databases">
        <authorList>
            <person name="Lehtovirta-Morley E L."/>
        </authorList>
    </citation>
    <scope>NUCLEOTIDE SEQUENCE [LARGE SCALE GENOMIC DNA]</scope>
    <source>
        <strain evidence="10">NFRAN1</strain>
    </source>
</reference>
<feature type="transmembrane region" description="Helical" evidence="8">
    <location>
        <begin position="6"/>
        <end position="27"/>
    </location>
</feature>
<feature type="transmembrane region" description="Helical" evidence="8">
    <location>
        <begin position="275"/>
        <end position="293"/>
    </location>
</feature>
<evidence type="ECO:0000256" key="8">
    <source>
        <dbReference type="SAM" id="Phobius"/>
    </source>
</evidence>
<keyword evidence="4 8" id="KW-0812">Transmembrane</keyword>
<gene>
    <name evidence="10" type="primary">ybaL</name>
    <name evidence="10" type="ORF">NFRAN_2843</name>
</gene>
<keyword evidence="11" id="KW-1185">Reference proteome</keyword>
<evidence type="ECO:0000313" key="10">
    <source>
        <dbReference type="EMBL" id="VFJ15166.1"/>
    </source>
</evidence>
<feature type="compositionally biased region" description="Basic and acidic residues" evidence="7">
    <location>
        <begin position="397"/>
        <end position="411"/>
    </location>
</feature>